<proteinExistence type="inferred from homology"/>
<keyword evidence="4" id="KW-0472">Membrane</keyword>
<dbReference type="PANTHER" id="PTHR43630">
    <property type="entry name" value="POLY-BETA-1,6-N-ACETYL-D-GLUCOSAMINE SYNTHASE"/>
    <property type="match status" value="1"/>
</dbReference>
<dbReference type="SUPFAM" id="SSF53448">
    <property type="entry name" value="Nucleotide-diphospho-sugar transferases"/>
    <property type="match status" value="1"/>
</dbReference>
<evidence type="ECO:0000313" key="6">
    <source>
        <dbReference type="EMBL" id="GAA0720948.1"/>
    </source>
</evidence>
<feature type="transmembrane region" description="Helical" evidence="4">
    <location>
        <begin position="382"/>
        <end position="411"/>
    </location>
</feature>
<evidence type="ECO:0000259" key="5">
    <source>
        <dbReference type="Pfam" id="PF00535"/>
    </source>
</evidence>
<keyword evidence="7" id="KW-1185">Reference proteome</keyword>
<reference evidence="6 7" key="1">
    <citation type="journal article" date="2019" name="Int. J. Syst. Evol. Microbiol.">
        <title>The Global Catalogue of Microorganisms (GCM) 10K type strain sequencing project: providing services to taxonomists for standard genome sequencing and annotation.</title>
        <authorList>
            <consortium name="The Broad Institute Genomics Platform"/>
            <consortium name="The Broad Institute Genome Sequencing Center for Infectious Disease"/>
            <person name="Wu L."/>
            <person name="Ma J."/>
        </authorList>
    </citation>
    <scope>NUCLEOTIDE SEQUENCE [LARGE SCALE GENOMIC DNA]</scope>
    <source>
        <strain evidence="6 7">JCM 1405</strain>
    </source>
</reference>
<evidence type="ECO:0000313" key="7">
    <source>
        <dbReference type="Proteomes" id="UP001500339"/>
    </source>
</evidence>
<keyword evidence="4" id="KW-1133">Transmembrane helix</keyword>
<dbReference type="Proteomes" id="UP001500339">
    <property type="component" value="Unassembled WGS sequence"/>
</dbReference>
<organism evidence="6 7">
    <name type="scientific">Clostridium malenominatum</name>
    <dbReference type="NCBI Taxonomy" id="1539"/>
    <lineage>
        <taxon>Bacteria</taxon>
        <taxon>Bacillati</taxon>
        <taxon>Bacillota</taxon>
        <taxon>Clostridia</taxon>
        <taxon>Eubacteriales</taxon>
        <taxon>Clostridiaceae</taxon>
        <taxon>Clostridium</taxon>
    </lineage>
</organism>
<comment type="caution">
    <text evidence="6">The sequence shown here is derived from an EMBL/GenBank/DDBJ whole genome shotgun (WGS) entry which is preliminary data.</text>
</comment>
<keyword evidence="2" id="KW-0328">Glycosyltransferase</keyword>
<dbReference type="EMBL" id="BAAACF010000001">
    <property type="protein sequence ID" value="GAA0720948.1"/>
    <property type="molecule type" value="Genomic_DNA"/>
</dbReference>
<keyword evidence="3" id="KW-0808">Transferase</keyword>
<dbReference type="CDD" id="cd06423">
    <property type="entry name" value="CESA_like"/>
    <property type="match status" value="1"/>
</dbReference>
<keyword evidence="4" id="KW-0812">Transmembrane</keyword>
<feature type="domain" description="Glycosyltransferase 2-like" evidence="5">
    <location>
        <begin position="39"/>
        <end position="233"/>
    </location>
</feature>
<dbReference type="RefSeq" id="WP_343767483.1">
    <property type="nucleotide sequence ID" value="NZ_BAAACF010000001.1"/>
</dbReference>
<dbReference type="Pfam" id="PF00535">
    <property type="entry name" value="Glycos_transf_2"/>
    <property type="match status" value="1"/>
</dbReference>
<sequence length="428" mass="49532">MLFAVITFLSTFFSLFHMICAIKYKIPTYNYKKPEKGITILIPCYNEAPILKYTIEGLKKLHYENYEVIFINDGSSDNTLEVLNDQLHLEELNEDNSTELLGGIIGMYKSSVYNNMYVIDKENNGKAESLNAGVRFSKNELVLTLDADCILKQDALKIMNNTFADKKVIASGGAVHTMQMFKLNNPAKLLILLQSLDYIKGFYIYKASLAYNKALAIISGAFGIFKRDVLLEIGGFRAGLGEDIDITIRLQEYAIKYDKKVIFNENAICFTECPESFKNLVIQRIRWQKGFIDSIIKNRRFIFKNFFKHNLCFFLLIDAVLINTISIGVLLINILIASINIKNNINNHLISYLVITVIFNYLYSVTAIIKSNRYVEGLQKKWLYAVIVIDMFVFRFLYIFFYIFGTFQYYFNNKSWNKFTRTNNVYDT</sequence>
<accession>A0ABN1ITB9</accession>
<gene>
    <name evidence="6" type="ORF">GCM10008905_10760</name>
</gene>
<evidence type="ECO:0000256" key="2">
    <source>
        <dbReference type="ARBA" id="ARBA00022676"/>
    </source>
</evidence>
<evidence type="ECO:0000256" key="4">
    <source>
        <dbReference type="SAM" id="Phobius"/>
    </source>
</evidence>
<comment type="similarity">
    <text evidence="1">Belongs to the glycosyltransferase 2 family.</text>
</comment>
<dbReference type="PANTHER" id="PTHR43630:SF1">
    <property type="entry name" value="POLY-BETA-1,6-N-ACETYL-D-GLUCOSAMINE SYNTHASE"/>
    <property type="match status" value="1"/>
</dbReference>
<protein>
    <recommendedName>
        <fullName evidence="5">Glycosyltransferase 2-like domain-containing protein</fullName>
    </recommendedName>
</protein>
<feature type="transmembrane region" description="Helical" evidence="4">
    <location>
        <begin position="313"/>
        <end position="337"/>
    </location>
</feature>
<evidence type="ECO:0000256" key="1">
    <source>
        <dbReference type="ARBA" id="ARBA00006739"/>
    </source>
</evidence>
<name>A0ABN1ITB9_9CLOT</name>
<dbReference type="InterPro" id="IPR029044">
    <property type="entry name" value="Nucleotide-diphossugar_trans"/>
</dbReference>
<feature type="transmembrane region" description="Helical" evidence="4">
    <location>
        <begin position="349"/>
        <end position="370"/>
    </location>
</feature>
<dbReference type="Gene3D" id="3.90.550.10">
    <property type="entry name" value="Spore Coat Polysaccharide Biosynthesis Protein SpsA, Chain A"/>
    <property type="match status" value="1"/>
</dbReference>
<evidence type="ECO:0000256" key="3">
    <source>
        <dbReference type="ARBA" id="ARBA00022679"/>
    </source>
</evidence>
<dbReference type="InterPro" id="IPR001173">
    <property type="entry name" value="Glyco_trans_2-like"/>
</dbReference>